<dbReference type="Proteomes" id="UP001550603">
    <property type="component" value="Unassembled WGS sequence"/>
</dbReference>
<evidence type="ECO:0000313" key="2">
    <source>
        <dbReference type="EMBL" id="MEU2268471.1"/>
    </source>
</evidence>
<evidence type="ECO:0000256" key="1">
    <source>
        <dbReference type="SAM" id="MobiDB-lite"/>
    </source>
</evidence>
<organism evidence="2 3">
    <name type="scientific">Streptomyces olindensis</name>
    <dbReference type="NCBI Taxonomy" id="358823"/>
    <lineage>
        <taxon>Bacteria</taxon>
        <taxon>Bacillati</taxon>
        <taxon>Actinomycetota</taxon>
        <taxon>Actinomycetes</taxon>
        <taxon>Kitasatosporales</taxon>
        <taxon>Streptomycetaceae</taxon>
        <taxon>Streptomyces</taxon>
    </lineage>
</organism>
<accession>A0ABV2XWS8</accession>
<reference evidence="2 3" key="1">
    <citation type="submission" date="2024-06" db="EMBL/GenBank/DDBJ databases">
        <title>The Natural Products Discovery Center: Release of the First 8490 Sequenced Strains for Exploring Actinobacteria Biosynthetic Diversity.</title>
        <authorList>
            <person name="Kalkreuter E."/>
            <person name="Kautsar S.A."/>
            <person name="Yang D."/>
            <person name="Bader C.D."/>
            <person name="Teijaro C.N."/>
            <person name="Fluegel L."/>
            <person name="Davis C.M."/>
            <person name="Simpson J.R."/>
            <person name="Lauterbach L."/>
            <person name="Steele A.D."/>
            <person name="Gui C."/>
            <person name="Meng S."/>
            <person name="Li G."/>
            <person name="Viehrig K."/>
            <person name="Ye F."/>
            <person name="Su P."/>
            <person name="Kiefer A.F."/>
            <person name="Nichols A."/>
            <person name="Cepeda A.J."/>
            <person name="Yan W."/>
            <person name="Fan B."/>
            <person name="Jiang Y."/>
            <person name="Adhikari A."/>
            <person name="Zheng C.-J."/>
            <person name="Schuster L."/>
            <person name="Cowan T.M."/>
            <person name="Smanski M.J."/>
            <person name="Chevrette M.G."/>
            <person name="De Carvalho L.P.S."/>
            <person name="Shen B."/>
        </authorList>
    </citation>
    <scope>NUCLEOTIDE SEQUENCE [LARGE SCALE GENOMIC DNA]</scope>
    <source>
        <strain evidence="2 3">NPDC019583</strain>
    </source>
</reference>
<sequence length="78" mass="7832">MHLTSGKSEQNAVKSMVVTDGDGRVLFCSPTRPGSRAGITAVEILADAGCQGLGAQTGSASARHTHHAVSGSNTATPI</sequence>
<protein>
    <recommendedName>
        <fullName evidence="4">Transposase</fullName>
    </recommendedName>
</protein>
<dbReference type="EMBL" id="JBEYBN010000025">
    <property type="protein sequence ID" value="MEU2268471.1"/>
    <property type="molecule type" value="Genomic_DNA"/>
</dbReference>
<keyword evidence="3" id="KW-1185">Reference proteome</keyword>
<gene>
    <name evidence="2" type="ORF">ABZ568_19105</name>
</gene>
<name>A0ABV2XWS8_9ACTN</name>
<feature type="region of interest" description="Disordered" evidence="1">
    <location>
        <begin position="55"/>
        <end position="78"/>
    </location>
</feature>
<evidence type="ECO:0008006" key="4">
    <source>
        <dbReference type="Google" id="ProtNLM"/>
    </source>
</evidence>
<proteinExistence type="predicted"/>
<dbReference type="RefSeq" id="WP_359789924.1">
    <property type="nucleotide sequence ID" value="NZ_JBEYBN010000025.1"/>
</dbReference>
<comment type="caution">
    <text evidence="2">The sequence shown here is derived from an EMBL/GenBank/DDBJ whole genome shotgun (WGS) entry which is preliminary data.</text>
</comment>
<evidence type="ECO:0000313" key="3">
    <source>
        <dbReference type="Proteomes" id="UP001550603"/>
    </source>
</evidence>